<reference evidence="1" key="1">
    <citation type="journal article" date="2020" name="Commun. Biol.">
        <title>Highly efficient gene transfer in the mouse gut microbiota is enabled by the Incl2 conjugative plasmid TP114.</title>
        <authorList>
            <person name="Neil K."/>
            <person name="Allard N."/>
            <person name="Grenier F."/>
            <person name="Burrus V."/>
            <person name="Rodrigue S."/>
        </authorList>
    </citation>
    <scope>NUCLEOTIDE SEQUENCE</scope>
    <source>
        <strain evidence="1">BM21</strain>
    </source>
</reference>
<proteinExistence type="predicted"/>
<protein>
    <submittedName>
        <fullName evidence="1">Uncharacterized protein</fullName>
    </submittedName>
</protein>
<evidence type="ECO:0000313" key="1">
    <source>
        <dbReference type="EMBL" id="QOE89725.1"/>
    </source>
</evidence>
<geneLocation type="plasmid" evidence="1">
    <name>pRts1</name>
</geneLocation>
<name>A0A7L8KA18_ECOLX</name>
<organism evidence="1">
    <name type="scientific">Escherichia coli</name>
    <dbReference type="NCBI Taxonomy" id="562"/>
    <lineage>
        <taxon>Bacteria</taxon>
        <taxon>Pseudomonadati</taxon>
        <taxon>Pseudomonadota</taxon>
        <taxon>Gammaproteobacteria</taxon>
        <taxon>Enterobacterales</taxon>
        <taxon>Enterobacteriaceae</taxon>
        <taxon>Escherichia</taxon>
    </lineage>
</organism>
<dbReference type="EMBL" id="MN626604">
    <property type="protein sequence ID" value="QOE89725.1"/>
    <property type="molecule type" value="Genomic_DNA"/>
</dbReference>
<keyword evidence="1" id="KW-0614">Plasmid</keyword>
<gene>
    <name evidence="1" type="primary">pRts1_85</name>
</gene>
<dbReference type="AlphaFoldDB" id="A0A7L8KA18"/>
<accession>A0A7L8KA18</accession>
<sequence length="42" mass="4976">MDKTFRRKCLNTLVSSVEEKHLVRRTKKPEALKAPGYRILYV</sequence>